<dbReference type="OrthoDB" id="5649114at2"/>
<sequence length="111" mass="12597">MPTLSAILYLISLALPAAVIPDVELGRPLTAYGFELLLSGWTGFIGLQLAWLANPFYFFALYNHGLKRGDFWCYAAIFFALMSPWIIVIKTLIGFYVWLASFIVLLFRKKV</sequence>
<dbReference type="EMBL" id="UGGT01000001">
    <property type="protein sequence ID" value="STO21771.1"/>
    <property type="molecule type" value="Genomic_DNA"/>
</dbReference>
<proteinExistence type="predicted"/>
<dbReference type="RefSeq" id="WP_010654040.1">
    <property type="nucleotide sequence ID" value="NZ_JAPHOO010000001.1"/>
</dbReference>
<keyword evidence="1" id="KW-0472">Membrane</keyword>
<evidence type="ECO:0000256" key="1">
    <source>
        <dbReference type="SAM" id="Phobius"/>
    </source>
</evidence>
<feature type="transmembrane region" description="Helical" evidence="1">
    <location>
        <begin position="71"/>
        <end position="87"/>
    </location>
</feature>
<organism evidence="2 3">
    <name type="scientific">Fluoribacter dumoffii</name>
    <dbReference type="NCBI Taxonomy" id="463"/>
    <lineage>
        <taxon>Bacteria</taxon>
        <taxon>Pseudomonadati</taxon>
        <taxon>Pseudomonadota</taxon>
        <taxon>Gammaproteobacteria</taxon>
        <taxon>Legionellales</taxon>
        <taxon>Legionellaceae</taxon>
        <taxon>Fluoribacter</taxon>
    </lineage>
</organism>
<name>A0A377GBB3_9GAMM</name>
<gene>
    <name evidence="2" type="ORF">NCTC11370_01851</name>
</gene>
<feature type="transmembrane region" description="Helical" evidence="1">
    <location>
        <begin position="37"/>
        <end position="59"/>
    </location>
</feature>
<protein>
    <submittedName>
        <fullName evidence="2">Uncharacterized protein</fullName>
    </submittedName>
</protein>
<evidence type="ECO:0000313" key="3">
    <source>
        <dbReference type="Proteomes" id="UP000254554"/>
    </source>
</evidence>
<accession>A0A377GBB3</accession>
<reference evidence="2 3" key="1">
    <citation type="submission" date="2018-06" db="EMBL/GenBank/DDBJ databases">
        <authorList>
            <consortium name="Pathogen Informatics"/>
            <person name="Doyle S."/>
        </authorList>
    </citation>
    <scope>NUCLEOTIDE SEQUENCE [LARGE SCALE GENOMIC DNA]</scope>
    <source>
        <strain evidence="2 3">NCTC11370</strain>
    </source>
</reference>
<dbReference type="Proteomes" id="UP000254554">
    <property type="component" value="Unassembled WGS sequence"/>
</dbReference>
<evidence type="ECO:0000313" key="2">
    <source>
        <dbReference type="EMBL" id="STO21771.1"/>
    </source>
</evidence>
<dbReference type="GeneID" id="93291592"/>
<keyword evidence="3" id="KW-1185">Reference proteome</keyword>
<keyword evidence="1" id="KW-0812">Transmembrane</keyword>
<keyword evidence="1" id="KW-1133">Transmembrane helix</keyword>
<dbReference type="AlphaFoldDB" id="A0A377GBB3"/>